<dbReference type="Gene3D" id="1.25.10.10">
    <property type="entry name" value="Leucine-rich Repeat Variant"/>
    <property type="match status" value="1"/>
</dbReference>
<keyword evidence="8" id="KW-1185">Reference proteome</keyword>
<dbReference type="Pfam" id="PF02883">
    <property type="entry name" value="Alpha_adaptinC2"/>
    <property type="match status" value="1"/>
</dbReference>
<dbReference type="Gene3D" id="2.60.40.1230">
    <property type="match status" value="1"/>
</dbReference>
<dbReference type="SUPFAM" id="SSF55711">
    <property type="entry name" value="Subdomain of clathrin and coatomer appendage domain"/>
    <property type="match status" value="1"/>
</dbReference>
<dbReference type="InterPro" id="IPR013041">
    <property type="entry name" value="Clathrin_app_Ig-like_sf"/>
</dbReference>
<evidence type="ECO:0000313" key="7">
    <source>
        <dbReference type="EMBL" id="MBA0800306.1"/>
    </source>
</evidence>
<keyword evidence="3" id="KW-0653">Protein transport</keyword>
<dbReference type="GO" id="GO:0006886">
    <property type="term" value="P:intracellular protein transport"/>
    <property type="evidence" value="ECO:0007669"/>
    <property type="project" value="InterPro"/>
</dbReference>
<feature type="domain" description="Clathrin adaptor alpha/beta/gamma-adaptin appendage Ig-like subdomain" evidence="6">
    <location>
        <begin position="339"/>
        <end position="448"/>
    </location>
</feature>
<dbReference type="GO" id="GO:0016192">
    <property type="term" value="P:vesicle-mediated transport"/>
    <property type="evidence" value="ECO:0007669"/>
    <property type="project" value="InterPro"/>
</dbReference>
<evidence type="ECO:0000256" key="4">
    <source>
        <dbReference type="ARBA" id="ARBA00023136"/>
    </source>
</evidence>
<feature type="compositionally biased region" description="Pro residues" evidence="5">
    <location>
        <begin position="579"/>
        <end position="598"/>
    </location>
</feature>
<dbReference type="InterPro" id="IPR050840">
    <property type="entry name" value="Adaptor_Complx_Large_Subunit"/>
</dbReference>
<dbReference type="InterPro" id="IPR011989">
    <property type="entry name" value="ARM-like"/>
</dbReference>
<accession>A0A7J9GRV0</accession>
<dbReference type="OrthoDB" id="413467at2759"/>
<evidence type="ECO:0000256" key="5">
    <source>
        <dbReference type="SAM" id="MobiDB-lite"/>
    </source>
</evidence>
<evidence type="ECO:0000259" key="6">
    <source>
        <dbReference type="SMART" id="SM00809"/>
    </source>
</evidence>
<dbReference type="Pfam" id="PF02296">
    <property type="entry name" value="Alpha_adaptin_C"/>
    <property type="match status" value="1"/>
</dbReference>
<dbReference type="PANTHER" id="PTHR22780">
    <property type="entry name" value="ADAPTIN, ALPHA/GAMMA/EPSILON"/>
    <property type="match status" value="1"/>
</dbReference>
<gene>
    <name evidence="7" type="ORF">Gohar_010748</name>
</gene>
<sequence>MSLKAAILAEKFAPDLSWYVDVILQLIDKAGDFISDDIWFRVVQFVTNNDDLQPYAAAKVKEYLEKPAVHETMVKVSAYILGEYSHLLARRPGCSPKEIFGILHEKLPTVSTTTIPILLSAYAKILMHTQPPDQELQSQIWAIFNKYESCIDAEIQQRAVEYFALCQKGAALMDILAEMPKFPERKSSLIKRAEYSEADTAEQSAIKLRAQQQPSNALVVTDQPPANGATSPVPVGPLSLAMVPSMITTEDHTSTDQALSQQNGSLTKVDPQHPSADLLGDLLGPLAIEGPPGATVQSEHNAVSRLEGGPDAVDGSAIVPVEEQRNTVQPIGNIAERFHALCLKDSGVLYEDPYIQIGIKAEWRAHHGRLVLFLGNKNTAPLVSVQALMLPPAHLKMELSLVPDTIPPRAQVQCPLEVVNLRPSRDVAVLDFSYKFGTNMVNVKLRLPAVLNKFLQPIPVPAEEFFPQWRSLSGPPLKLQEVVRGVRPMPLPEMANLLNSFRLMICPGLDPNPNNLVASTTFYSESTHAMLCLIRIETDPADRTQLRMTLASGDPTLTFELKEFIKEQLISIPTAPRQSPAPAPPPAAQATPQIPPNDPAALLAGLLS</sequence>
<dbReference type="Gene3D" id="3.30.310.10">
    <property type="entry name" value="TATA-Binding Protein"/>
    <property type="match status" value="1"/>
</dbReference>
<dbReference type="AlphaFoldDB" id="A0A7J9GRV0"/>
<dbReference type="InterPro" id="IPR003164">
    <property type="entry name" value="Clathrin_a-adaptin_app_sub_C"/>
</dbReference>
<dbReference type="InterPro" id="IPR002553">
    <property type="entry name" value="Clathrin/coatomer_adapt-like_N"/>
</dbReference>
<organism evidence="7 8">
    <name type="scientific">Gossypium harknessii</name>
    <dbReference type="NCBI Taxonomy" id="34285"/>
    <lineage>
        <taxon>Eukaryota</taxon>
        <taxon>Viridiplantae</taxon>
        <taxon>Streptophyta</taxon>
        <taxon>Embryophyta</taxon>
        <taxon>Tracheophyta</taxon>
        <taxon>Spermatophyta</taxon>
        <taxon>Magnoliopsida</taxon>
        <taxon>eudicotyledons</taxon>
        <taxon>Gunneridae</taxon>
        <taxon>Pentapetalae</taxon>
        <taxon>rosids</taxon>
        <taxon>malvids</taxon>
        <taxon>Malvales</taxon>
        <taxon>Malvaceae</taxon>
        <taxon>Malvoideae</taxon>
        <taxon>Gossypium</taxon>
    </lineage>
</organism>
<keyword evidence="4" id="KW-0472">Membrane</keyword>
<dbReference type="InterPro" id="IPR008152">
    <property type="entry name" value="Clathrin_a/b/g-adaptin_app_Ig"/>
</dbReference>
<comment type="caution">
    <text evidence="7">The sequence shown here is derived from an EMBL/GenBank/DDBJ whole genome shotgun (WGS) entry which is preliminary data.</text>
</comment>
<proteinExistence type="predicted"/>
<dbReference type="EMBL" id="JABFAD010000006">
    <property type="protein sequence ID" value="MBA0800306.1"/>
    <property type="molecule type" value="Genomic_DNA"/>
</dbReference>
<dbReference type="SMART" id="SM00809">
    <property type="entry name" value="Alpha_adaptinC2"/>
    <property type="match status" value="1"/>
</dbReference>
<evidence type="ECO:0000256" key="1">
    <source>
        <dbReference type="ARBA" id="ARBA00004308"/>
    </source>
</evidence>
<dbReference type="GO" id="GO:0012505">
    <property type="term" value="C:endomembrane system"/>
    <property type="evidence" value="ECO:0007669"/>
    <property type="project" value="UniProtKB-SubCell"/>
</dbReference>
<dbReference type="InterPro" id="IPR016024">
    <property type="entry name" value="ARM-type_fold"/>
</dbReference>
<keyword evidence="2" id="KW-0813">Transport</keyword>
<dbReference type="InterPro" id="IPR012295">
    <property type="entry name" value="TBP_dom_sf"/>
</dbReference>
<dbReference type="SUPFAM" id="SSF49348">
    <property type="entry name" value="Clathrin adaptor appendage domain"/>
    <property type="match status" value="1"/>
</dbReference>
<reference evidence="7 8" key="1">
    <citation type="journal article" date="2019" name="Genome Biol. Evol.">
        <title>Insights into the evolution of the New World diploid cottons (Gossypium, subgenus Houzingenia) based on genome sequencing.</title>
        <authorList>
            <person name="Grover C.E."/>
            <person name="Arick M.A. 2nd"/>
            <person name="Thrash A."/>
            <person name="Conover J.L."/>
            <person name="Sanders W.S."/>
            <person name="Peterson D.G."/>
            <person name="Frelichowski J.E."/>
            <person name="Scheffler J.A."/>
            <person name="Scheffler B.E."/>
            <person name="Wendel J.F."/>
        </authorList>
    </citation>
    <scope>NUCLEOTIDE SEQUENCE [LARGE SCALE GENOMIC DNA]</scope>
    <source>
        <strain evidence="7">0</strain>
        <tissue evidence="7">Leaf</tissue>
    </source>
</reference>
<dbReference type="GO" id="GO:0030131">
    <property type="term" value="C:clathrin adaptor complex"/>
    <property type="evidence" value="ECO:0007669"/>
    <property type="project" value="InterPro"/>
</dbReference>
<comment type="subcellular location">
    <subcellularLocation>
        <location evidence="1">Endomembrane system</location>
    </subcellularLocation>
</comment>
<dbReference type="SUPFAM" id="SSF48371">
    <property type="entry name" value="ARM repeat"/>
    <property type="match status" value="1"/>
</dbReference>
<evidence type="ECO:0000313" key="8">
    <source>
        <dbReference type="Proteomes" id="UP000593560"/>
    </source>
</evidence>
<dbReference type="Pfam" id="PF01602">
    <property type="entry name" value="Adaptin_N"/>
    <property type="match status" value="1"/>
</dbReference>
<evidence type="ECO:0000256" key="3">
    <source>
        <dbReference type="ARBA" id="ARBA00022927"/>
    </source>
</evidence>
<protein>
    <recommendedName>
        <fullName evidence="6">Clathrin adaptor alpha/beta/gamma-adaptin appendage Ig-like subdomain domain-containing protein</fullName>
    </recommendedName>
</protein>
<dbReference type="Proteomes" id="UP000593560">
    <property type="component" value="Unassembled WGS sequence"/>
</dbReference>
<name>A0A7J9GRV0_9ROSI</name>
<dbReference type="InterPro" id="IPR009028">
    <property type="entry name" value="Coatomer/calthrin_app_sub_C"/>
</dbReference>
<feature type="region of interest" description="Disordered" evidence="5">
    <location>
        <begin position="575"/>
        <end position="600"/>
    </location>
</feature>
<evidence type="ECO:0000256" key="2">
    <source>
        <dbReference type="ARBA" id="ARBA00022448"/>
    </source>
</evidence>